<gene>
    <name evidence="3" type="ORF">C1SCF055_LOCUS18129</name>
</gene>
<feature type="domain" description="Core Histone H2A/H2B/H3" evidence="2">
    <location>
        <begin position="1101"/>
        <end position="1171"/>
    </location>
</feature>
<dbReference type="Pfam" id="PF00125">
    <property type="entry name" value="Histone"/>
    <property type="match status" value="1"/>
</dbReference>
<evidence type="ECO:0000313" key="6">
    <source>
        <dbReference type="Proteomes" id="UP001152797"/>
    </source>
</evidence>
<sequence>MEDPAKAQEEARKRDKERAAKESEKALEEERRKVQQLHEEMSKRPHTFDTEGNLIWVDELKPDRLPKLVEFSNYQVKKDPKLTGTLGRDEKPVMGGAGASPVADKRTKRQKGGGKRRNKKGEAGPEFTDGFSKLQHGQPPIIETMVVVPGVLLEQMGKVKAGPEPESRFMSRKEYVLLAEAEVPTEASFRKGAPAASSDSQGAGGGDPPAAPPSGAGAPPEATGLPQIPGAGRVTAVPAYPGQPKPGAATSQKAPPAPPAPVRRKYEALGFGRDPRYHAPNLGGNLGLGAAQPVLGATMGHGLVKSSSNKEAFFFPPAVPDMPGVLRSQSEAALGSARRGPSETTPRGPEDQGQLRPELSPAYRNFRHAMNLDGGAAARGIFPYHGVDAIGVKNASRSQLSSGLGPAVEQLEQQAVMDQQRFQDGFAGYAMFWSRFGPEIHGSFAEAPWKLRGSRALSSPPAVDRCVFYRKNSGKSGTSCWLSLALAGLDGTDGTDVFQALTGKFPVRNVSDDVQQLLKQRFAILLDGTKPRWHCYNCKWSSTQKGYCRPLEHVCLQVLLKEATYRQLHGLQRNVDLKAEVIEFLAEYKQKGNRTQPCTIPLDKEGIMRLCHKGWPAAIFRAKFEHWVPFDFDYQAVDVNMAPVANALNAELDQEEAERRHVLATVTNGIGMQTTSKDNVSCLASQATWSSFLGFIAQDYRQPTRQRIDELCEQMSNEVDQKLAEKLQHDGPWFVTADGATSKGHSLVTIDCTNAQDDVIHLALIDGGYNRLDAVWLKQQLREQLERLPAVAGVSQDTARVCKKAWKELHRDLRAGNPARWRGLAYIDCGEHVSQLVAADMAKEIPWLQDVLGKVHKAQRVVVRKKRAKAYVLHVQKDWLKKGRLPRLRKLRVVRKTRFNSNCRTLDSFLVNASCMRQIVDAADFQNAMKARSVEKNAKVEAHLKAWTSNATFERARRALAILGPAAVLCRQVATRDFFKCLPSWRKAQCKILESLATEDFADARLRETGDCSLLCPGYLLAECLRLPKVQICIGTFLRAAPELPAALPEGVVLAPCKPGRPAKGTVRPPKPPTGRFGGQAFRDAEAQIKMLQKNMKEPCVPKKTFVRWARDVLESQRDPKGAMLKMTPAAIDTLQSALEDYGVQLMVRGSIVAHHAKRQTVTEKDLECLAKLDSANSASAIVPSESSKPKKRKVSK</sequence>
<evidence type="ECO:0000313" key="3">
    <source>
        <dbReference type="EMBL" id="CAI3991202.1"/>
    </source>
</evidence>
<dbReference type="EMBL" id="CAMXCT020001558">
    <property type="protein sequence ID" value="CAL1144577.1"/>
    <property type="molecule type" value="Genomic_DNA"/>
</dbReference>
<dbReference type="Gene3D" id="1.10.20.10">
    <property type="entry name" value="Histone, subunit A"/>
    <property type="match status" value="1"/>
</dbReference>
<organism evidence="3">
    <name type="scientific">Cladocopium goreaui</name>
    <dbReference type="NCBI Taxonomy" id="2562237"/>
    <lineage>
        <taxon>Eukaryota</taxon>
        <taxon>Sar</taxon>
        <taxon>Alveolata</taxon>
        <taxon>Dinophyceae</taxon>
        <taxon>Suessiales</taxon>
        <taxon>Symbiodiniaceae</taxon>
        <taxon>Cladocopium</taxon>
    </lineage>
</organism>
<feature type="compositionally biased region" description="Basic residues" evidence="1">
    <location>
        <begin position="106"/>
        <end position="119"/>
    </location>
</feature>
<evidence type="ECO:0000256" key="1">
    <source>
        <dbReference type="SAM" id="MobiDB-lite"/>
    </source>
</evidence>
<evidence type="ECO:0000313" key="5">
    <source>
        <dbReference type="EMBL" id="CAL4778514.1"/>
    </source>
</evidence>
<dbReference type="EMBL" id="CAMXCT010001558">
    <property type="protein sequence ID" value="CAI3991202.1"/>
    <property type="molecule type" value="Genomic_DNA"/>
</dbReference>
<evidence type="ECO:0000313" key="4">
    <source>
        <dbReference type="EMBL" id="CAL1144577.1"/>
    </source>
</evidence>
<feature type="region of interest" description="Disordered" evidence="1">
    <location>
        <begin position="79"/>
        <end position="139"/>
    </location>
</feature>
<feature type="region of interest" description="Disordered" evidence="1">
    <location>
        <begin position="1178"/>
        <end position="1197"/>
    </location>
</feature>
<keyword evidence="6" id="KW-1185">Reference proteome</keyword>
<dbReference type="InterPro" id="IPR012337">
    <property type="entry name" value="RNaseH-like_sf"/>
</dbReference>
<dbReference type="GO" id="GO:0046982">
    <property type="term" value="F:protein heterodimerization activity"/>
    <property type="evidence" value="ECO:0007669"/>
    <property type="project" value="InterPro"/>
</dbReference>
<dbReference type="InterPro" id="IPR007125">
    <property type="entry name" value="H2A/H2B/H3"/>
</dbReference>
<dbReference type="GO" id="GO:0003677">
    <property type="term" value="F:DNA binding"/>
    <property type="evidence" value="ECO:0007669"/>
    <property type="project" value="InterPro"/>
</dbReference>
<protein>
    <submittedName>
        <fullName evidence="5">Xylem cysteine proteinase 1</fullName>
    </submittedName>
</protein>
<dbReference type="Proteomes" id="UP001152797">
    <property type="component" value="Unassembled WGS sequence"/>
</dbReference>
<dbReference type="OrthoDB" id="415864at2759"/>
<reference evidence="3" key="1">
    <citation type="submission" date="2022-10" db="EMBL/GenBank/DDBJ databases">
        <authorList>
            <person name="Chen Y."/>
            <person name="Dougan E. K."/>
            <person name="Chan C."/>
            <person name="Rhodes N."/>
            <person name="Thang M."/>
        </authorList>
    </citation>
    <scope>NUCLEOTIDE SEQUENCE</scope>
</reference>
<name>A0A9P1CFA9_9DINO</name>
<feature type="compositionally biased region" description="Low complexity" evidence="1">
    <location>
        <begin position="192"/>
        <end position="201"/>
    </location>
</feature>
<comment type="caution">
    <text evidence="3">The sequence shown here is derived from an EMBL/GenBank/DDBJ whole genome shotgun (WGS) entry which is preliminary data.</text>
</comment>
<dbReference type="AlphaFoldDB" id="A0A9P1CFA9"/>
<dbReference type="InterPro" id="IPR009072">
    <property type="entry name" value="Histone-fold"/>
</dbReference>
<feature type="region of interest" description="Disordered" evidence="1">
    <location>
        <begin position="1"/>
        <end position="47"/>
    </location>
</feature>
<dbReference type="EMBL" id="CAMXCT030001558">
    <property type="protein sequence ID" value="CAL4778514.1"/>
    <property type="molecule type" value="Genomic_DNA"/>
</dbReference>
<feature type="compositionally biased region" description="Basic and acidic residues" evidence="1">
    <location>
        <begin position="79"/>
        <end position="92"/>
    </location>
</feature>
<accession>A0A9P1CFA9</accession>
<dbReference type="SUPFAM" id="SSF53098">
    <property type="entry name" value="Ribonuclease H-like"/>
    <property type="match status" value="1"/>
</dbReference>
<proteinExistence type="predicted"/>
<feature type="region of interest" description="Disordered" evidence="1">
    <location>
        <begin position="188"/>
        <end position="263"/>
    </location>
</feature>
<evidence type="ECO:0000259" key="2">
    <source>
        <dbReference type="Pfam" id="PF00125"/>
    </source>
</evidence>
<reference evidence="4" key="2">
    <citation type="submission" date="2024-04" db="EMBL/GenBank/DDBJ databases">
        <authorList>
            <person name="Chen Y."/>
            <person name="Shah S."/>
            <person name="Dougan E. K."/>
            <person name="Thang M."/>
            <person name="Chan C."/>
        </authorList>
    </citation>
    <scope>NUCLEOTIDE SEQUENCE [LARGE SCALE GENOMIC DNA]</scope>
</reference>
<feature type="region of interest" description="Disordered" evidence="1">
    <location>
        <begin position="330"/>
        <end position="357"/>
    </location>
</feature>
<dbReference type="SUPFAM" id="SSF47113">
    <property type="entry name" value="Histone-fold"/>
    <property type="match status" value="1"/>
</dbReference>